<dbReference type="EMBL" id="JAJAPX010000004">
    <property type="protein sequence ID" value="MCB4808762.1"/>
    <property type="molecule type" value="Genomic_DNA"/>
</dbReference>
<feature type="domain" description="CAAX prenyl protease 1 N-terminal" evidence="16">
    <location>
        <begin position="29"/>
        <end position="203"/>
    </location>
</feature>
<accession>A0A9X1L519</accession>
<gene>
    <name evidence="17" type="ORF">LG651_10915</name>
</gene>
<evidence type="ECO:0000313" key="18">
    <source>
        <dbReference type="Proteomes" id="UP001139286"/>
    </source>
</evidence>
<dbReference type="FunFam" id="3.30.2010.10:FF:000002">
    <property type="entry name" value="CAAX prenyl protease"/>
    <property type="match status" value="1"/>
</dbReference>
<dbReference type="PANTHER" id="PTHR10120">
    <property type="entry name" value="CAAX PRENYL PROTEASE 1"/>
    <property type="match status" value="1"/>
</dbReference>
<evidence type="ECO:0000256" key="5">
    <source>
        <dbReference type="ARBA" id="ARBA00022801"/>
    </source>
</evidence>
<sequence length="410" mass="46707">MTANTLFYIIIAIILINFLVDKILDALNAKHFNDALPSELQDVYDEAEYQKSQNYKATKYKFGILTSTFSVVLTLGFLFFDGFEFVDNLARNYSENPIIIALIFFGIIMIGSDILTTPFSYYSTFVIEEKFGFNKTTKKTFFLDKLKGWLMSTILGGGILALIIWFYQITGSYFWLYAWGLVTLFTVFMNMFYSKLIVPLFNKQTPLEAGELRDKISAYAKTVGFKLDKIFVIDGSKRSTKANAYFSGFGSEKRVTLYDTLINDLNDEEIVAVLAHEVGHYKKKHIIFNLVASVLLTGLTLFILSLFISNPVLSNALGVEKHSFHIGLIAFGMLYAPISEITGLIMNVFSRKFEYQADDYAKNTYKGEPLITSLKKLNKNSLSNLTPHPAYVFMHYSHPTLLQRIQNLRK</sequence>
<feature type="transmembrane region" description="Helical" evidence="14">
    <location>
        <begin position="60"/>
        <end position="80"/>
    </location>
</feature>
<keyword evidence="6" id="KW-0256">Endoplasmic reticulum</keyword>
<organism evidence="17 18">
    <name type="scientific">Neotamlana sargassicola</name>
    <dbReference type="NCBI Taxonomy" id="2883125"/>
    <lineage>
        <taxon>Bacteria</taxon>
        <taxon>Pseudomonadati</taxon>
        <taxon>Bacteroidota</taxon>
        <taxon>Flavobacteriia</taxon>
        <taxon>Flavobacteriales</taxon>
        <taxon>Flavobacteriaceae</taxon>
        <taxon>Neotamlana</taxon>
    </lineage>
</organism>
<dbReference type="Proteomes" id="UP001139286">
    <property type="component" value="Unassembled WGS sequence"/>
</dbReference>
<dbReference type="RefSeq" id="WP_226696162.1">
    <property type="nucleotide sequence ID" value="NZ_JAJAPX010000004.1"/>
</dbReference>
<keyword evidence="9 13" id="KW-0482">Metalloprotease</keyword>
<proteinExistence type="inferred from homology"/>
<feature type="active site" evidence="11">
    <location>
        <position position="277"/>
    </location>
</feature>
<dbReference type="Pfam" id="PF01435">
    <property type="entry name" value="Peptidase_M48"/>
    <property type="match status" value="1"/>
</dbReference>
<dbReference type="Pfam" id="PF16491">
    <property type="entry name" value="Peptidase_M48_N"/>
    <property type="match status" value="1"/>
</dbReference>
<keyword evidence="4 12" id="KW-0479">Metal-binding</keyword>
<evidence type="ECO:0000256" key="9">
    <source>
        <dbReference type="ARBA" id="ARBA00023049"/>
    </source>
</evidence>
<reference evidence="17" key="1">
    <citation type="submission" date="2021-10" db="EMBL/GenBank/DDBJ databases">
        <title>Tamlana sargassums sp. nov., and Tamlana laminarinivorans sp. nov., two new bacteria isolated from the brown alga.</title>
        <authorList>
            <person name="Li J."/>
        </authorList>
    </citation>
    <scope>NUCLEOTIDE SEQUENCE</scope>
    <source>
        <strain evidence="17">62-3</strain>
    </source>
</reference>
<comment type="caution">
    <text evidence="17">The sequence shown here is derived from an EMBL/GenBank/DDBJ whole genome shotgun (WGS) entry which is preliminary data.</text>
</comment>
<evidence type="ECO:0000256" key="14">
    <source>
        <dbReference type="SAM" id="Phobius"/>
    </source>
</evidence>
<evidence type="ECO:0000256" key="10">
    <source>
        <dbReference type="ARBA" id="ARBA00023136"/>
    </source>
</evidence>
<evidence type="ECO:0000259" key="15">
    <source>
        <dbReference type="Pfam" id="PF01435"/>
    </source>
</evidence>
<comment type="similarity">
    <text evidence="13">Belongs to the peptidase M48 family.</text>
</comment>
<dbReference type="AlphaFoldDB" id="A0A9X1L519"/>
<feature type="transmembrane region" description="Helical" evidence="14">
    <location>
        <begin position="100"/>
        <end position="127"/>
    </location>
</feature>
<dbReference type="GO" id="GO:0046872">
    <property type="term" value="F:metal ion binding"/>
    <property type="evidence" value="ECO:0007669"/>
    <property type="project" value="UniProtKB-KW"/>
</dbReference>
<dbReference type="GO" id="GO:0071586">
    <property type="term" value="P:CAAX-box protein processing"/>
    <property type="evidence" value="ECO:0007669"/>
    <property type="project" value="InterPro"/>
</dbReference>
<keyword evidence="3 14" id="KW-0812">Transmembrane</keyword>
<evidence type="ECO:0000256" key="8">
    <source>
        <dbReference type="ARBA" id="ARBA00022989"/>
    </source>
</evidence>
<evidence type="ECO:0000256" key="3">
    <source>
        <dbReference type="ARBA" id="ARBA00022692"/>
    </source>
</evidence>
<feature type="binding site" evidence="12">
    <location>
        <position position="354"/>
    </location>
    <ligand>
        <name>Zn(2+)</name>
        <dbReference type="ChEBI" id="CHEBI:29105"/>
        <note>catalytic</note>
    </ligand>
</feature>
<evidence type="ECO:0000256" key="13">
    <source>
        <dbReference type="RuleBase" id="RU003983"/>
    </source>
</evidence>
<evidence type="ECO:0000256" key="4">
    <source>
        <dbReference type="ARBA" id="ARBA00022723"/>
    </source>
</evidence>
<dbReference type="InterPro" id="IPR027057">
    <property type="entry name" value="CAXX_Prtase_1"/>
</dbReference>
<evidence type="ECO:0000313" key="17">
    <source>
        <dbReference type="EMBL" id="MCB4808762.1"/>
    </source>
</evidence>
<comment type="cofactor">
    <cofactor evidence="12 13">
        <name>Zn(2+)</name>
        <dbReference type="ChEBI" id="CHEBI:29105"/>
    </cofactor>
    <text evidence="12 13">Binds 1 zinc ion per subunit.</text>
</comment>
<name>A0A9X1L519_9FLAO</name>
<evidence type="ECO:0000256" key="2">
    <source>
        <dbReference type="ARBA" id="ARBA00022670"/>
    </source>
</evidence>
<keyword evidence="18" id="KW-1185">Reference proteome</keyword>
<evidence type="ECO:0000256" key="7">
    <source>
        <dbReference type="ARBA" id="ARBA00022833"/>
    </source>
</evidence>
<feature type="binding site" evidence="12">
    <location>
        <position position="280"/>
    </location>
    <ligand>
        <name>Zn(2+)</name>
        <dbReference type="ChEBI" id="CHEBI:29105"/>
        <note>catalytic</note>
    </ligand>
</feature>
<protein>
    <submittedName>
        <fullName evidence="17">M48 family metallopeptidase</fullName>
    </submittedName>
</protein>
<dbReference type="InterPro" id="IPR032456">
    <property type="entry name" value="Peptidase_M48_N"/>
</dbReference>
<evidence type="ECO:0000259" key="16">
    <source>
        <dbReference type="Pfam" id="PF16491"/>
    </source>
</evidence>
<evidence type="ECO:0000256" key="12">
    <source>
        <dbReference type="PIRSR" id="PIRSR627057-2"/>
    </source>
</evidence>
<feature type="active site" description="Proton donor" evidence="11">
    <location>
        <position position="358"/>
    </location>
</feature>
<dbReference type="GO" id="GO:0004222">
    <property type="term" value="F:metalloendopeptidase activity"/>
    <property type="evidence" value="ECO:0007669"/>
    <property type="project" value="InterPro"/>
</dbReference>
<keyword evidence="5 13" id="KW-0378">Hydrolase</keyword>
<feature type="transmembrane region" description="Helical" evidence="14">
    <location>
        <begin position="328"/>
        <end position="349"/>
    </location>
</feature>
<feature type="domain" description="Peptidase M48" evidence="15">
    <location>
        <begin position="206"/>
        <end position="410"/>
    </location>
</feature>
<dbReference type="InterPro" id="IPR001915">
    <property type="entry name" value="Peptidase_M48"/>
</dbReference>
<keyword evidence="2 13" id="KW-0645">Protease</keyword>
<keyword evidence="10 14" id="KW-0472">Membrane</keyword>
<feature type="transmembrane region" description="Helical" evidence="14">
    <location>
        <begin position="173"/>
        <end position="193"/>
    </location>
</feature>
<evidence type="ECO:0000256" key="11">
    <source>
        <dbReference type="PIRSR" id="PIRSR627057-1"/>
    </source>
</evidence>
<comment type="subcellular location">
    <subcellularLocation>
        <location evidence="1">Endoplasmic reticulum membrane</location>
        <topology evidence="1">Multi-pass membrane protein</topology>
    </subcellularLocation>
</comment>
<evidence type="ECO:0000256" key="1">
    <source>
        <dbReference type="ARBA" id="ARBA00004477"/>
    </source>
</evidence>
<dbReference type="Gene3D" id="3.30.2010.10">
    <property type="entry name" value="Metalloproteases ('zincins'), catalytic domain"/>
    <property type="match status" value="1"/>
</dbReference>
<dbReference type="CDD" id="cd07343">
    <property type="entry name" value="M48A_Zmpste24p_like"/>
    <property type="match status" value="1"/>
</dbReference>
<evidence type="ECO:0000256" key="6">
    <source>
        <dbReference type="ARBA" id="ARBA00022824"/>
    </source>
</evidence>
<feature type="transmembrane region" description="Helical" evidence="14">
    <location>
        <begin position="6"/>
        <end position="24"/>
    </location>
</feature>
<feature type="transmembrane region" description="Helical" evidence="14">
    <location>
        <begin position="148"/>
        <end position="167"/>
    </location>
</feature>
<feature type="binding site" evidence="12">
    <location>
        <position position="276"/>
    </location>
    <ligand>
        <name>Zn(2+)</name>
        <dbReference type="ChEBI" id="CHEBI:29105"/>
        <note>catalytic</note>
    </ligand>
</feature>
<feature type="transmembrane region" description="Helical" evidence="14">
    <location>
        <begin position="286"/>
        <end position="308"/>
    </location>
</feature>
<keyword evidence="8 14" id="KW-1133">Transmembrane helix</keyword>
<keyword evidence="7 12" id="KW-0862">Zinc</keyword>